<organism evidence="2 3">
    <name type="scientific">Mesorhabditis belari</name>
    <dbReference type="NCBI Taxonomy" id="2138241"/>
    <lineage>
        <taxon>Eukaryota</taxon>
        <taxon>Metazoa</taxon>
        <taxon>Ecdysozoa</taxon>
        <taxon>Nematoda</taxon>
        <taxon>Chromadorea</taxon>
        <taxon>Rhabditida</taxon>
        <taxon>Rhabditina</taxon>
        <taxon>Rhabditomorpha</taxon>
        <taxon>Rhabditoidea</taxon>
        <taxon>Rhabditidae</taxon>
        <taxon>Mesorhabditinae</taxon>
        <taxon>Mesorhabditis</taxon>
    </lineage>
</organism>
<dbReference type="SUPFAM" id="SSF50630">
    <property type="entry name" value="Acid proteases"/>
    <property type="match status" value="1"/>
</dbReference>
<evidence type="ECO:0000259" key="1">
    <source>
        <dbReference type="PROSITE" id="PS51029"/>
    </source>
</evidence>
<dbReference type="GO" id="GO:0006357">
    <property type="term" value="P:regulation of transcription by RNA polymerase II"/>
    <property type="evidence" value="ECO:0007669"/>
    <property type="project" value="TreeGrafter"/>
</dbReference>
<dbReference type="InterPro" id="IPR039353">
    <property type="entry name" value="TF_Adf1"/>
</dbReference>
<dbReference type="PANTHER" id="PTHR12243">
    <property type="entry name" value="MADF DOMAIN TRANSCRIPTION FACTOR"/>
    <property type="match status" value="1"/>
</dbReference>
<dbReference type="WBParaSite" id="MBELARI_LOCUS21621">
    <property type="protein sequence ID" value="MBELARI_LOCUS21621"/>
    <property type="gene ID" value="MBELARI_LOCUS21621"/>
</dbReference>
<dbReference type="SMART" id="SM00595">
    <property type="entry name" value="MADF"/>
    <property type="match status" value="1"/>
</dbReference>
<dbReference type="InterPro" id="IPR021109">
    <property type="entry name" value="Peptidase_aspartic_dom_sf"/>
</dbReference>
<feature type="domain" description="MADF" evidence="1">
    <location>
        <begin position="30"/>
        <end position="123"/>
    </location>
</feature>
<dbReference type="GO" id="GO:0005667">
    <property type="term" value="C:transcription regulator complex"/>
    <property type="evidence" value="ECO:0007669"/>
    <property type="project" value="TreeGrafter"/>
</dbReference>
<dbReference type="Gene3D" id="2.40.70.10">
    <property type="entry name" value="Acid Proteases"/>
    <property type="match status" value="1"/>
</dbReference>
<dbReference type="PANTHER" id="PTHR12243:SF66">
    <property type="entry name" value="MADF DOMAIN-CONTAINING PROTEIN"/>
    <property type="match status" value="1"/>
</dbReference>
<evidence type="ECO:0000313" key="3">
    <source>
        <dbReference type="WBParaSite" id="MBELARI_LOCUS21621"/>
    </source>
</evidence>
<dbReference type="GO" id="GO:0005634">
    <property type="term" value="C:nucleus"/>
    <property type="evidence" value="ECO:0007669"/>
    <property type="project" value="TreeGrafter"/>
</dbReference>
<sequence length="425" mass="48563">MLSAKHSLWFDANEEPQKPKRVYSRGFKLRLIEEVRKRPYLWDPSDEQYGNQTINRKAWMDICNVMNTVFHNDDPMHPQLARKNFKNLRDMFKTRWLESKMGKTSAQRWDYFIPMNFLADVFEKNEDNLDMTTFLNEQLLNGTEDDGTNPSNEEIDLASLLFKRNDDKDDLTVFDYSNDGDEFDAIKRISEQFNSPSTSTVAPLNKRARIDNRFDFGEKLSKTPIITQQQGITNVLKKVSPNLDVAAAAFLNDQDFSKGVTLNFYSCDQQDVQQTVGLFSVGATLDNQHCQQNSVTFGSYHSTKVTVAKVNIAELTLGVPEDLYNEFVTQFNVDPKEKFPLVNCNLDFGQLQMGIGNATMKFSASIYIDRISISPPTCRLIAYPIKASGFQNSWVFGYSLIVDKCLFLGWDRQVIGFADAKTSNC</sequence>
<accession>A0AAF3F548</accession>
<dbReference type="Proteomes" id="UP000887575">
    <property type="component" value="Unassembled WGS sequence"/>
</dbReference>
<proteinExistence type="predicted"/>
<dbReference type="Pfam" id="PF10545">
    <property type="entry name" value="MADF_DNA_bdg"/>
    <property type="match status" value="1"/>
</dbReference>
<dbReference type="InterPro" id="IPR006578">
    <property type="entry name" value="MADF-dom"/>
</dbReference>
<dbReference type="PROSITE" id="PS51029">
    <property type="entry name" value="MADF"/>
    <property type="match status" value="1"/>
</dbReference>
<dbReference type="AlphaFoldDB" id="A0AAF3F548"/>
<protein>
    <recommendedName>
        <fullName evidence="1">MADF domain-containing protein</fullName>
    </recommendedName>
</protein>
<name>A0AAF3F548_9BILA</name>
<reference evidence="3" key="1">
    <citation type="submission" date="2024-02" db="UniProtKB">
        <authorList>
            <consortium name="WormBaseParasite"/>
        </authorList>
    </citation>
    <scope>IDENTIFICATION</scope>
</reference>
<evidence type="ECO:0000313" key="2">
    <source>
        <dbReference type="Proteomes" id="UP000887575"/>
    </source>
</evidence>
<keyword evidence="2" id="KW-1185">Reference proteome</keyword>